<dbReference type="PROSITE" id="PS50207">
    <property type="entry name" value="CASPASE_P10"/>
    <property type="match status" value="1"/>
</dbReference>
<dbReference type="PROSITE" id="PS01122">
    <property type="entry name" value="CASPASE_CYS"/>
    <property type="match status" value="1"/>
</dbReference>
<dbReference type="CDD" id="cd00032">
    <property type="entry name" value="CASc"/>
    <property type="match status" value="1"/>
</dbReference>
<dbReference type="SUPFAM" id="SSF52129">
    <property type="entry name" value="Caspase-like"/>
    <property type="match status" value="1"/>
</dbReference>
<feature type="compositionally biased region" description="Low complexity" evidence="8">
    <location>
        <begin position="263"/>
        <end position="278"/>
    </location>
</feature>
<feature type="region of interest" description="Disordered" evidence="8">
    <location>
        <begin position="260"/>
        <end position="310"/>
    </location>
</feature>
<dbReference type="PRINTS" id="PR00376">
    <property type="entry name" value="IL1BCENZYME"/>
</dbReference>
<comment type="similarity">
    <text evidence="1 7">Belongs to the peptidase C14A family.</text>
</comment>
<keyword evidence="2" id="KW-0645">Protease</keyword>
<dbReference type="InterPro" id="IPR029030">
    <property type="entry name" value="Caspase-like_dom_sf"/>
</dbReference>
<proteinExistence type="inferred from homology"/>
<comment type="caution">
    <text evidence="11">The sequence shown here is derived from an EMBL/GenBank/DDBJ whole genome shotgun (WGS) entry which is preliminary data.</text>
</comment>
<evidence type="ECO:0000259" key="10">
    <source>
        <dbReference type="PROSITE" id="PS50208"/>
    </source>
</evidence>
<dbReference type="InterPro" id="IPR011600">
    <property type="entry name" value="Pept_C14_caspase"/>
</dbReference>
<dbReference type="PROSITE" id="PS50208">
    <property type="entry name" value="CASPASE_P20"/>
    <property type="match status" value="1"/>
</dbReference>
<dbReference type="Gene3D" id="1.10.533.10">
    <property type="entry name" value="Death Domain, Fas"/>
    <property type="match status" value="1"/>
</dbReference>
<evidence type="ECO:0000256" key="5">
    <source>
        <dbReference type="ARBA" id="ARBA00022807"/>
    </source>
</evidence>
<keyword evidence="3" id="KW-0053">Apoptosis</keyword>
<keyword evidence="6" id="KW-0865">Zymogen</keyword>
<dbReference type="Pfam" id="PF00656">
    <property type="entry name" value="Peptidase_C14"/>
    <property type="match status" value="1"/>
</dbReference>
<dbReference type="PANTHER" id="PTHR47901">
    <property type="entry name" value="CASPASE RECRUITMENT DOMAIN-CONTAINING PROTEIN 18"/>
    <property type="match status" value="1"/>
</dbReference>
<evidence type="ECO:0000256" key="7">
    <source>
        <dbReference type="RuleBase" id="RU003971"/>
    </source>
</evidence>
<dbReference type="GO" id="GO:0006508">
    <property type="term" value="P:proteolysis"/>
    <property type="evidence" value="ECO:0007669"/>
    <property type="project" value="UniProtKB-KW"/>
</dbReference>
<keyword evidence="4" id="KW-0378">Hydrolase</keyword>
<evidence type="ECO:0000256" key="1">
    <source>
        <dbReference type="ARBA" id="ARBA00010134"/>
    </source>
</evidence>
<gene>
    <name evidence="11" type="ORF">OFUS_LOCUS7834</name>
</gene>
<evidence type="ECO:0000256" key="2">
    <source>
        <dbReference type="ARBA" id="ARBA00022670"/>
    </source>
</evidence>
<feature type="domain" description="Caspase family p10" evidence="9">
    <location>
        <begin position="305"/>
        <end position="395"/>
    </location>
</feature>
<dbReference type="InterPro" id="IPR011029">
    <property type="entry name" value="DEATH-like_dom_sf"/>
</dbReference>
<evidence type="ECO:0000313" key="12">
    <source>
        <dbReference type="Proteomes" id="UP000749559"/>
    </source>
</evidence>
<evidence type="ECO:0000256" key="4">
    <source>
        <dbReference type="ARBA" id="ARBA00022801"/>
    </source>
</evidence>
<dbReference type="EMBL" id="CAIIXF020000004">
    <property type="protein sequence ID" value="CAH1781235.1"/>
    <property type="molecule type" value="Genomic_DNA"/>
</dbReference>
<organism evidence="11 12">
    <name type="scientific">Owenia fusiformis</name>
    <name type="common">Polychaete worm</name>
    <dbReference type="NCBI Taxonomy" id="6347"/>
    <lineage>
        <taxon>Eukaryota</taxon>
        <taxon>Metazoa</taxon>
        <taxon>Spiralia</taxon>
        <taxon>Lophotrochozoa</taxon>
        <taxon>Annelida</taxon>
        <taxon>Polychaeta</taxon>
        <taxon>Sedentaria</taxon>
        <taxon>Canalipalpata</taxon>
        <taxon>Sabellida</taxon>
        <taxon>Oweniida</taxon>
        <taxon>Oweniidae</taxon>
        <taxon>Owenia</taxon>
    </lineage>
</organism>
<name>A0A8S4NJ91_OWEFU</name>
<keyword evidence="12" id="KW-1185">Reference proteome</keyword>
<evidence type="ECO:0000256" key="6">
    <source>
        <dbReference type="ARBA" id="ARBA00023145"/>
    </source>
</evidence>
<dbReference type="InterPro" id="IPR015917">
    <property type="entry name" value="Pept_C14A"/>
</dbReference>
<dbReference type="InterPro" id="IPR001309">
    <property type="entry name" value="Pept_C14_p20"/>
</dbReference>
<feature type="compositionally biased region" description="Polar residues" evidence="8">
    <location>
        <begin position="300"/>
        <end position="310"/>
    </location>
</feature>
<dbReference type="Proteomes" id="UP000749559">
    <property type="component" value="Unassembled WGS sequence"/>
</dbReference>
<keyword evidence="5" id="KW-0788">Thiol protease</keyword>
<evidence type="ECO:0000313" key="11">
    <source>
        <dbReference type="EMBL" id="CAH1781235.1"/>
    </source>
</evidence>
<protein>
    <submittedName>
        <fullName evidence="11">Uncharacterized protein</fullName>
    </submittedName>
</protein>
<evidence type="ECO:0000256" key="3">
    <source>
        <dbReference type="ARBA" id="ARBA00022703"/>
    </source>
</evidence>
<dbReference type="GO" id="GO:0006915">
    <property type="term" value="P:apoptotic process"/>
    <property type="evidence" value="ECO:0007669"/>
    <property type="project" value="UniProtKB-KW"/>
</dbReference>
<dbReference type="Gene3D" id="3.40.50.1460">
    <property type="match status" value="1"/>
</dbReference>
<dbReference type="GO" id="GO:0004197">
    <property type="term" value="F:cysteine-type endopeptidase activity"/>
    <property type="evidence" value="ECO:0007669"/>
    <property type="project" value="InterPro"/>
</dbReference>
<feature type="domain" description="Caspase family p20" evidence="10">
    <location>
        <begin position="125"/>
        <end position="251"/>
    </location>
</feature>
<dbReference type="PANTHER" id="PTHR47901:SF8">
    <property type="entry name" value="CASPASE-3"/>
    <property type="match status" value="1"/>
</dbReference>
<evidence type="ECO:0000256" key="8">
    <source>
        <dbReference type="SAM" id="MobiDB-lite"/>
    </source>
</evidence>
<dbReference type="InterPro" id="IPR002398">
    <property type="entry name" value="Pept_C14"/>
</dbReference>
<reference evidence="11" key="1">
    <citation type="submission" date="2022-03" db="EMBL/GenBank/DDBJ databases">
        <authorList>
            <person name="Martin C."/>
        </authorList>
    </citation>
    <scope>NUCLEOTIDE SEQUENCE</scope>
</reference>
<sequence>MSMETAHKRHLIKNRVKLLDLIVNEEFISYLRSTSTLSRAMVEDIEIGLDSRDGESLKGQIVQIVQQPSSPASSPLEEEFELPSEWPLKDWGYLSEIMNMKLCDQNTCRPMFNGGNNSYPMNAPCKGRVIVINNEEFVKKANRKGTDRDANSLRELFLQMGFDVLPLKNWKNLTATEIRTKLKHQSQQLKELYDCSSFICAILSHGTTGNMVIGVDEDEISVQEIKDIFCKCKALSGKPKIFIVQACQGEERDEGCLDHSFERSTSSSSGGRAEPSESLDPSAISKPPVDGGDFVDGTPESMQSSPTSLPTYADTLVANATTEGMAAWRHSEDGSWFIQAIVYVFAKCAHRMEILDLFRQVNNLVAIAGTRTTKSEYKQASTSSSSFRRKLYLFPGMSGID</sequence>
<dbReference type="OrthoDB" id="6286214at2759"/>
<accession>A0A8S4NJ91</accession>
<dbReference type="SMART" id="SM00115">
    <property type="entry name" value="CASc"/>
    <property type="match status" value="1"/>
</dbReference>
<dbReference type="InterPro" id="IPR033139">
    <property type="entry name" value="Caspase_cys_AS"/>
</dbReference>
<dbReference type="AlphaFoldDB" id="A0A8S4NJ91"/>
<dbReference type="InterPro" id="IPR002138">
    <property type="entry name" value="Pept_C14_p10"/>
</dbReference>
<evidence type="ECO:0000259" key="9">
    <source>
        <dbReference type="PROSITE" id="PS50207"/>
    </source>
</evidence>